<protein>
    <recommendedName>
        <fullName evidence="1">Calmodulin</fullName>
    </recommendedName>
</protein>
<dbReference type="OrthoDB" id="288000at2759"/>
<dbReference type="SUPFAM" id="SSF47473">
    <property type="entry name" value="EF-hand"/>
    <property type="match status" value="1"/>
</dbReference>
<evidence type="ECO:0000256" key="3">
    <source>
        <dbReference type="ARBA" id="ARBA00022737"/>
    </source>
</evidence>
<dbReference type="CDD" id="cd00051">
    <property type="entry name" value="EFh"/>
    <property type="match status" value="1"/>
</dbReference>
<dbReference type="InterPro" id="IPR002048">
    <property type="entry name" value="EF_hand_dom"/>
</dbReference>
<evidence type="ECO:0000256" key="2">
    <source>
        <dbReference type="ARBA" id="ARBA00022723"/>
    </source>
</evidence>
<dbReference type="FunFam" id="1.10.238.10:FF:000001">
    <property type="entry name" value="Calmodulin 1"/>
    <property type="match status" value="1"/>
</dbReference>
<organism evidence="7 8">
    <name type="scientific">Stylonychia lemnae</name>
    <name type="common">Ciliate</name>
    <dbReference type="NCBI Taxonomy" id="5949"/>
    <lineage>
        <taxon>Eukaryota</taxon>
        <taxon>Sar</taxon>
        <taxon>Alveolata</taxon>
        <taxon>Ciliophora</taxon>
        <taxon>Intramacronucleata</taxon>
        <taxon>Spirotrichea</taxon>
        <taxon>Stichotrichia</taxon>
        <taxon>Sporadotrichida</taxon>
        <taxon>Oxytrichidae</taxon>
        <taxon>Stylonychinae</taxon>
        <taxon>Stylonychia</taxon>
    </lineage>
</organism>
<gene>
    <name evidence="7" type="primary">Contig4788.g5115</name>
    <name evidence="7" type="ORF">STYLEM_18664</name>
</gene>
<evidence type="ECO:0000313" key="8">
    <source>
        <dbReference type="Proteomes" id="UP000039865"/>
    </source>
</evidence>
<keyword evidence="4" id="KW-0007">Acetylation</keyword>
<dbReference type="InParanoid" id="A0A078B5P6"/>
<dbReference type="Pfam" id="PF13499">
    <property type="entry name" value="EF-hand_7"/>
    <property type="match status" value="1"/>
</dbReference>
<reference evidence="7 8" key="1">
    <citation type="submission" date="2014-06" db="EMBL/GenBank/DDBJ databases">
        <authorList>
            <person name="Swart Estienne"/>
        </authorList>
    </citation>
    <scope>NUCLEOTIDE SEQUENCE [LARGE SCALE GENOMIC DNA]</scope>
    <source>
        <strain evidence="7 8">130c</strain>
    </source>
</reference>
<keyword evidence="2" id="KW-0479">Metal-binding</keyword>
<evidence type="ECO:0000256" key="4">
    <source>
        <dbReference type="ARBA" id="ARBA00022990"/>
    </source>
</evidence>
<accession>A0A078B5P6</accession>
<feature type="region of interest" description="Disordered" evidence="5">
    <location>
        <begin position="68"/>
        <end position="110"/>
    </location>
</feature>
<dbReference type="InterPro" id="IPR050230">
    <property type="entry name" value="CALM/Myosin/TropC-like"/>
</dbReference>
<feature type="compositionally biased region" description="Polar residues" evidence="5">
    <location>
        <begin position="145"/>
        <end position="163"/>
    </location>
</feature>
<dbReference type="PROSITE" id="PS50222">
    <property type="entry name" value="EF_HAND_2"/>
    <property type="match status" value="3"/>
</dbReference>
<feature type="domain" description="EF-hand" evidence="6">
    <location>
        <begin position="257"/>
        <end position="290"/>
    </location>
</feature>
<dbReference type="Pfam" id="PF13833">
    <property type="entry name" value="EF-hand_8"/>
    <property type="match status" value="1"/>
</dbReference>
<keyword evidence="8" id="KW-1185">Reference proteome</keyword>
<feature type="compositionally biased region" description="Low complexity" evidence="5">
    <location>
        <begin position="68"/>
        <end position="79"/>
    </location>
</feature>
<dbReference type="Proteomes" id="UP000039865">
    <property type="component" value="Unassembled WGS sequence"/>
</dbReference>
<keyword evidence="3" id="KW-0677">Repeat</keyword>
<dbReference type="SMART" id="SM00054">
    <property type="entry name" value="EFh"/>
    <property type="match status" value="3"/>
</dbReference>
<sequence length="290" mass="32066">MAANDFNLDKQEYQSVFKVFDRDNSGEINIGQVYELINKFDEAQRYADGGGSGTADVSMNIGGMNQNNNVGGLNLNNAGKSTGKNNNTNAGGSKSPTKKPGDQGRALGGGLQVKPTVLEGGKKQPALNFITFFSANGKSPRMLNDKNTSSTQQQKDSQWSQPTQMLSDEINFGNAPLIKDQLEDKKCGDQQSQPTFPNGKTTLKFDEFINIVKDSCMDREQAENYLVYAFSMFDRKKKGFINTEDLKDVFSLLGENVSDDEVNTMIKIAGVKSNDKINFKEFVDFFYKID</sequence>
<dbReference type="GO" id="GO:0016460">
    <property type="term" value="C:myosin II complex"/>
    <property type="evidence" value="ECO:0007669"/>
    <property type="project" value="TreeGrafter"/>
</dbReference>
<name>A0A078B5P6_STYLE</name>
<feature type="domain" description="EF-hand" evidence="6">
    <location>
        <begin position="221"/>
        <end position="256"/>
    </location>
</feature>
<evidence type="ECO:0000256" key="5">
    <source>
        <dbReference type="SAM" id="MobiDB-lite"/>
    </source>
</evidence>
<feature type="compositionally biased region" description="Polar residues" evidence="5">
    <location>
        <begin position="80"/>
        <end position="95"/>
    </location>
</feature>
<evidence type="ECO:0000259" key="6">
    <source>
        <dbReference type="PROSITE" id="PS50222"/>
    </source>
</evidence>
<dbReference type="EMBL" id="CCKQ01017630">
    <property type="protein sequence ID" value="CDW89531.1"/>
    <property type="molecule type" value="Genomic_DNA"/>
</dbReference>
<feature type="region of interest" description="Disordered" evidence="5">
    <location>
        <begin position="140"/>
        <end position="163"/>
    </location>
</feature>
<dbReference type="PANTHER" id="PTHR23048">
    <property type="entry name" value="MYOSIN LIGHT CHAIN 1, 3"/>
    <property type="match status" value="1"/>
</dbReference>
<dbReference type="AlphaFoldDB" id="A0A078B5P6"/>
<dbReference type="InterPro" id="IPR011992">
    <property type="entry name" value="EF-hand-dom_pair"/>
</dbReference>
<evidence type="ECO:0000313" key="7">
    <source>
        <dbReference type="EMBL" id="CDW89531.1"/>
    </source>
</evidence>
<dbReference type="GO" id="GO:0005509">
    <property type="term" value="F:calcium ion binding"/>
    <property type="evidence" value="ECO:0007669"/>
    <property type="project" value="InterPro"/>
</dbReference>
<dbReference type="PANTHER" id="PTHR23048:SF0">
    <property type="entry name" value="CALMODULIN LIKE 3"/>
    <property type="match status" value="1"/>
</dbReference>
<feature type="domain" description="EF-hand" evidence="6">
    <location>
        <begin position="8"/>
        <end position="43"/>
    </location>
</feature>
<proteinExistence type="predicted"/>
<evidence type="ECO:0000256" key="1">
    <source>
        <dbReference type="ARBA" id="ARBA00020786"/>
    </source>
</evidence>
<dbReference type="Gene3D" id="1.10.238.10">
    <property type="entry name" value="EF-hand"/>
    <property type="match status" value="1"/>
</dbReference>